<dbReference type="OrthoDB" id="3002933at2759"/>
<sequence>MRALDDECGAGYSFGRLRTASIGSLYMAGFAQAGPPHAGLIIVSNDKAGDFVHIRISEGVWKLDTRQQNIVQSISLTTLLKIHDVSAGAITRAQLQEAAQHVPVPSGGESGECLPWVLRVVERLDAMGLVNLSSSAELGEEFTTFSAGNRSYAQRDKYPNVKTSAHCT</sequence>
<evidence type="ECO:0000313" key="1">
    <source>
        <dbReference type="EMBL" id="KAG5642020.1"/>
    </source>
</evidence>
<name>A0A9P7G398_9AGAR</name>
<dbReference type="InterPro" id="IPR046670">
    <property type="entry name" value="DUF6540"/>
</dbReference>
<comment type="caution">
    <text evidence="1">The sequence shown here is derived from an EMBL/GenBank/DDBJ whole genome shotgun (WGS) entry which is preliminary data.</text>
</comment>
<dbReference type="Proteomes" id="UP000775547">
    <property type="component" value="Unassembled WGS sequence"/>
</dbReference>
<keyword evidence="2" id="KW-1185">Reference proteome</keyword>
<accession>A0A9P7G398</accession>
<dbReference type="Pfam" id="PF20174">
    <property type="entry name" value="DUF6540"/>
    <property type="match status" value="1"/>
</dbReference>
<dbReference type="AlphaFoldDB" id="A0A9P7G398"/>
<gene>
    <name evidence="1" type="ORF">DXG03_003767</name>
</gene>
<proteinExistence type="predicted"/>
<organism evidence="1 2">
    <name type="scientific">Asterophora parasitica</name>
    <dbReference type="NCBI Taxonomy" id="117018"/>
    <lineage>
        <taxon>Eukaryota</taxon>
        <taxon>Fungi</taxon>
        <taxon>Dikarya</taxon>
        <taxon>Basidiomycota</taxon>
        <taxon>Agaricomycotina</taxon>
        <taxon>Agaricomycetes</taxon>
        <taxon>Agaricomycetidae</taxon>
        <taxon>Agaricales</taxon>
        <taxon>Tricholomatineae</taxon>
        <taxon>Lyophyllaceae</taxon>
        <taxon>Asterophora</taxon>
    </lineage>
</organism>
<dbReference type="EMBL" id="JABCKV010000223">
    <property type="protein sequence ID" value="KAG5642020.1"/>
    <property type="molecule type" value="Genomic_DNA"/>
</dbReference>
<reference evidence="1" key="2">
    <citation type="submission" date="2021-10" db="EMBL/GenBank/DDBJ databases">
        <title>Phylogenomics reveals ancestral predisposition of the termite-cultivated fungus Termitomyces towards a domesticated lifestyle.</title>
        <authorList>
            <person name="Auxier B."/>
            <person name="Grum-Grzhimaylo A."/>
            <person name="Cardenas M.E."/>
            <person name="Lodge J.D."/>
            <person name="Laessoe T."/>
            <person name="Pedersen O."/>
            <person name="Smith M.E."/>
            <person name="Kuyper T.W."/>
            <person name="Franco-Molano E.A."/>
            <person name="Baroni T.J."/>
            <person name="Aanen D.K."/>
        </authorList>
    </citation>
    <scope>NUCLEOTIDE SEQUENCE</scope>
    <source>
        <strain evidence="1">AP01</strain>
        <tissue evidence="1">Mycelium</tissue>
    </source>
</reference>
<evidence type="ECO:0000313" key="2">
    <source>
        <dbReference type="Proteomes" id="UP000775547"/>
    </source>
</evidence>
<protein>
    <submittedName>
        <fullName evidence="1">Uncharacterized protein</fullName>
    </submittedName>
</protein>
<reference evidence="1" key="1">
    <citation type="submission" date="2020-07" db="EMBL/GenBank/DDBJ databases">
        <authorList>
            <person name="Nieuwenhuis M."/>
            <person name="Van De Peppel L.J.J."/>
        </authorList>
    </citation>
    <scope>NUCLEOTIDE SEQUENCE</scope>
    <source>
        <strain evidence="1">AP01</strain>
        <tissue evidence="1">Mycelium</tissue>
    </source>
</reference>